<dbReference type="GO" id="GO:0035999">
    <property type="term" value="P:tetrahydrofolate interconversion"/>
    <property type="evidence" value="ECO:0007669"/>
    <property type="project" value="UniProtKB-UniRule"/>
</dbReference>
<dbReference type="Pfam" id="PF00464">
    <property type="entry name" value="SHMT"/>
    <property type="match status" value="1"/>
</dbReference>
<dbReference type="HAMAP" id="MF_00051">
    <property type="entry name" value="SHMT"/>
    <property type="match status" value="1"/>
</dbReference>
<dbReference type="CDD" id="cd00378">
    <property type="entry name" value="SHMT"/>
    <property type="match status" value="1"/>
</dbReference>
<comment type="caution">
    <text evidence="9">Lacks conserved residue(s) required for the propagation of feature annotation.</text>
</comment>
<name>A0A9X1UHQ8_9BURK</name>
<evidence type="ECO:0000256" key="5">
    <source>
        <dbReference type="ARBA" id="ARBA00022490"/>
    </source>
</evidence>
<evidence type="ECO:0000256" key="4">
    <source>
        <dbReference type="ARBA" id="ARBA00011738"/>
    </source>
</evidence>
<dbReference type="PANTHER" id="PTHR11680">
    <property type="entry name" value="SERINE HYDROXYMETHYLTRANSFERASE"/>
    <property type="match status" value="1"/>
</dbReference>
<dbReference type="Gene3D" id="3.40.640.10">
    <property type="entry name" value="Type I PLP-dependent aspartate aminotransferase-like (Major domain)"/>
    <property type="match status" value="1"/>
</dbReference>
<comment type="subunit">
    <text evidence="4 9">Homodimer.</text>
</comment>
<feature type="binding site" evidence="9">
    <location>
        <begin position="111"/>
        <end position="113"/>
    </location>
    <ligand>
        <name>(6S)-5,6,7,8-tetrahydrofolate</name>
        <dbReference type="ChEBI" id="CHEBI:57453"/>
    </ligand>
</feature>
<feature type="site" description="Plays an important role in substrate specificity" evidence="9">
    <location>
        <position position="215"/>
    </location>
</feature>
<keyword evidence="7 9" id="KW-0808">Transferase</keyword>
<evidence type="ECO:0000313" key="13">
    <source>
        <dbReference type="Proteomes" id="UP001139308"/>
    </source>
</evidence>
<dbReference type="GO" id="GO:0004372">
    <property type="term" value="F:glycine hydroxymethyltransferase activity"/>
    <property type="evidence" value="ECO:0007669"/>
    <property type="project" value="UniProtKB-UniRule"/>
</dbReference>
<dbReference type="NCBIfam" id="NF000586">
    <property type="entry name" value="PRK00011.1"/>
    <property type="match status" value="1"/>
</dbReference>
<dbReference type="FunFam" id="3.40.640.10:FF:000001">
    <property type="entry name" value="Serine hydroxymethyltransferase"/>
    <property type="match status" value="1"/>
</dbReference>
<dbReference type="GO" id="GO:0019264">
    <property type="term" value="P:glycine biosynthetic process from serine"/>
    <property type="evidence" value="ECO:0007669"/>
    <property type="project" value="UniProtKB-UniRule"/>
</dbReference>
<feature type="binding site" evidence="9">
    <location>
        <position position="107"/>
    </location>
    <ligand>
        <name>(6S)-5,6,7,8-tetrahydrofolate</name>
        <dbReference type="ChEBI" id="CHEBI:57453"/>
    </ligand>
</feature>
<accession>A0A9X1UHQ8</accession>
<evidence type="ECO:0000259" key="11">
    <source>
        <dbReference type="Pfam" id="PF00464"/>
    </source>
</evidence>
<sequence>MASEIALELRRQQTQIELIASENIVSAAVMEAQGTVLTNKYAEGYPSKRYYGGCEHVDRIEALAIDRVKALFDADYANVQPHSGAQANGAVMLALVKPGDTVMGMSLDAGGHLTHGARPALSGKWFNAVQYGVSAQTYRIDYDAVRRLAQEHRPKLIIAGYSAYPRALDFAAFREIADSVGALLMVDMAHIAGIVAAGRHDNPVKYADVVTSTTHKTLRGPRGGFILTNNADIGKKINSSVFPGLQGGPLMHVIAGKAVAFGEALRPEFAGYIGRVLHNAEVLGKVLQSGGLSLVTGGTDNHLLLVDLRAKRITGAQAEKALERAGITCNKNGIPFDTENPTVTSGIRLGTPAGTTRGFGTAQFEQVGQMILEVLAGLERTPGGDDQVERAVRSRVRDLCNQFPIYSHADALA</sequence>
<evidence type="ECO:0000256" key="7">
    <source>
        <dbReference type="ARBA" id="ARBA00022679"/>
    </source>
</evidence>
<dbReference type="SUPFAM" id="SSF53383">
    <property type="entry name" value="PLP-dependent transferases"/>
    <property type="match status" value="1"/>
</dbReference>
<evidence type="ECO:0000256" key="3">
    <source>
        <dbReference type="ARBA" id="ARBA00006376"/>
    </source>
</evidence>
<evidence type="ECO:0000256" key="2">
    <source>
        <dbReference type="ARBA" id="ARBA00004496"/>
    </source>
</evidence>
<keyword evidence="5 9" id="KW-0963">Cytoplasm</keyword>
<dbReference type="EC" id="2.1.2.1" evidence="9"/>
<evidence type="ECO:0000256" key="8">
    <source>
        <dbReference type="ARBA" id="ARBA00022898"/>
    </source>
</evidence>
<gene>
    <name evidence="9" type="primary">glyA</name>
    <name evidence="12" type="ORF">L5014_26705</name>
</gene>
<comment type="function">
    <text evidence="9">Catalyzes the reversible interconversion of serine and glycine with tetrahydrofolate (THF) serving as the one-carbon carrier. This reaction serves as the major source of one-carbon groups required for the biosynthesis of purines, thymidylate, methionine, and other important biomolecules. Also exhibits THF-independent aldolase activity toward beta-hydroxyamino acids, producing glycine and aldehydes, via a retro-aldol mechanism.</text>
</comment>
<dbReference type="InterPro" id="IPR049943">
    <property type="entry name" value="Ser_HO-MeTrfase-like"/>
</dbReference>
<comment type="catalytic activity">
    <reaction evidence="9">
        <text>(6R)-5,10-methylene-5,6,7,8-tetrahydrofolate + glycine + H2O = (6S)-5,6,7,8-tetrahydrofolate + L-serine</text>
        <dbReference type="Rhea" id="RHEA:15481"/>
        <dbReference type="ChEBI" id="CHEBI:15377"/>
        <dbReference type="ChEBI" id="CHEBI:15636"/>
        <dbReference type="ChEBI" id="CHEBI:33384"/>
        <dbReference type="ChEBI" id="CHEBI:57305"/>
        <dbReference type="ChEBI" id="CHEBI:57453"/>
        <dbReference type="EC" id="2.1.2.1"/>
    </reaction>
</comment>
<protein>
    <recommendedName>
        <fullName evidence="9">Serine hydroxymethyltransferase</fullName>
        <shortName evidence="9">SHMT</shortName>
        <shortName evidence="9">Serine methylase</shortName>
        <ecNumber evidence="9">2.1.2.1</ecNumber>
    </recommendedName>
</protein>
<organism evidence="12 13">
    <name type="scientific">Paraburkholderia tagetis</name>
    <dbReference type="NCBI Taxonomy" id="2913261"/>
    <lineage>
        <taxon>Bacteria</taxon>
        <taxon>Pseudomonadati</taxon>
        <taxon>Pseudomonadota</taxon>
        <taxon>Betaproteobacteria</taxon>
        <taxon>Burkholderiales</taxon>
        <taxon>Burkholderiaceae</taxon>
        <taxon>Paraburkholderia</taxon>
    </lineage>
</organism>
<dbReference type="GO" id="GO:0030170">
    <property type="term" value="F:pyridoxal phosphate binding"/>
    <property type="evidence" value="ECO:0007669"/>
    <property type="project" value="UniProtKB-UniRule"/>
</dbReference>
<proteinExistence type="inferred from homology"/>
<dbReference type="PROSITE" id="PS00096">
    <property type="entry name" value="SHMT"/>
    <property type="match status" value="1"/>
</dbReference>
<dbReference type="EMBL" id="JAKLJA010000029">
    <property type="protein sequence ID" value="MCG5076899.1"/>
    <property type="molecule type" value="Genomic_DNA"/>
</dbReference>
<dbReference type="AlphaFoldDB" id="A0A9X1UHQ8"/>
<reference evidence="12" key="1">
    <citation type="submission" date="2022-01" db="EMBL/GenBank/DDBJ databases">
        <title>Genome sequence and assembly of Parabukholderia sp. RG36.</title>
        <authorList>
            <person name="Chhetri G."/>
        </authorList>
    </citation>
    <scope>NUCLEOTIDE SEQUENCE</scope>
    <source>
        <strain evidence="12">RG36</strain>
    </source>
</reference>
<dbReference type="InterPro" id="IPR001085">
    <property type="entry name" value="Ser_HO-MeTrfase"/>
</dbReference>
<dbReference type="PANTHER" id="PTHR11680:SF35">
    <property type="entry name" value="SERINE HYDROXYMETHYLTRANSFERASE 1"/>
    <property type="match status" value="1"/>
</dbReference>
<dbReference type="InterPro" id="IPR019798">
    <property type="entry name" value="Ser_HO-MeTrfase_PLP_BS"/>
</dbReference>
<comment type="similarity">
    <text evidence="3 9">Belongs to the SHMT family.</text>
</comment>
<comment type="cofactor">
    <cofactor evidence="1 9 10">
        <name>pyridoxal 5'-phosphate</name>
        <dbReference type="ChEBI" id="CHEBI:597326"/>
    </cofactor>
</comment>
<evidence type="ECO:0000256" key="6">
    <source>
        <dbReference type="ARBA" id="ARBA00022563"/>
    </source>
</evidence>
<evidence type="ECO:0000313" key="12">
    <source>
        <dbReference type="EMBL" id="MCG5076899.1"/>
    </source>
</evidence>
<keyword evidence="8 9" id="KW-0663">Pyridoxal phosphate</keyword>
<comment type="caution">
    <text evidence="12">The sequence shown here is derived from an EMBL/GenBank/DDBJ whole genome shotgun (WGS) entry which is preliminary data.</text>
</comment>
<dbReference type="Proteomes" id="UP001139308">
    <property type="component" value="Unassembled WGS sequence"/>
</dbReference>
<comment type="subcellular location">
    <subcellularLocation>
        <location evidence="2 9">Cytoplasm</location>
    </subcellularLocation>
</comment>
<keyword evidence="13" id="KW-1185">Reference proteome</keyword>
<dbReference type="PIRSF" id="PIRSF000412">
    <property type="entry name" value="SHMT"/>
    <property type="match status" value="1"/>
</dbReference>
<comment type="pathway">
    <text evidence="9">Amino-acid biosynthesis; glycine biosynthesis; glycine from L-serine: step 1/1.</text>
</comment>
<evidence type="ECO:0000256" key="1">
    <source>
        <dbReference type="ARBA" id="ARBA00001933"/>
    </source>
</evidence>
<keyword evidence="9" id="KW-0028">Amino-acid biosynthesis</keyword>
<evidence type="ECO:0000256" key="9">
    <source>
        <dbReference type="HAMAP-Rule" id="MF_00051"/>
    </source>
</evidence>
<dbReference type="InterPro" id="IPR039429">
    <property type="entry name" value="SHMT-like_dom"/>
</dbReference>
<dbReference type="InterPro" id="IPR015421">
    <property type="entry name" value="PyrdxlP-dep_Trfase_major"/>
</dbReference>
<dbReference type="Gene3D" id="3.90.1150.10">
    <property type="entry name" value="Aspartate Aminotransferase, domain 1"/>
    <property type="match status" value="1"/>
</dbReference>
<keyword evidence="6 9" id="KW-0554">One-carbon metabolism</keyword>
<feature type="domain" description="Serine hydroxymethyltransferase-like" evidence="11">
    <location>
        <begin position="4"/>
        <end position="371"/>
    </location>
</feature>
<dbReference type="InterPro" id="IPR015424">
    <property type="entry name" value="PyrdxlP-dep_Trfase"/>
</dbReference>
<evidence type="ECO:0000256" key="10">
    <source>
        <dbReference type="PIRSR" id="PIRSR000412-50"/>
    </source>
</evidence>
<dbReference type="GO" id="GO:0005829">
    <property type="term" value="C:cytosol"/>
    <property type="evidence" value="ECO:0007669"/>
    <property type="project" value="TreeGrafter"/>
</dbReference>
<feature type="modified residue" description="N6-(pyridoxal phosphate)lysine" evidence="9 10">
    <location>
        <position position="216"/>
    </location>
</feature>
<dbReference type="InterPro" id="IPR015422">
    <property type="entry name" value="PyrdxlP-dep_Trfase_small"/>
</dbReference>
<comment type="pathway">
    <text evidence="9">One-carbon metabolism; tetrahydrofolate interconversion.</text>
</comment>